<organism evidence="9 10">
    <name type="scientific">Anaerocolumna xylanovorans DSM 12503</name>
    <dbReference type="NCBI Taxonomy" id="1121345"/>
    <lineage>
        <taxon>Bacteria</taxon>
        <taxon>Bacillati</taxon>
        <taxon>Bacillota</taxon>
        <taxon>Clostridia</taxon>
        <taxon>Lachnospirales</taxon>
        <taxon>Lachnospiraceae</taxon>
        <taxon>Anaerocolumna</taxon>
    </lineage>
</organism>
<dbReference type="STRING" id="1121345.SAMN02745217_03664"/>
<dbReference type="InterPro" id="IPR029039">
    <property type="entry name" value="Flavoprotein-like_sf"/>
</dbReference>
<evidence type="ECO:0000313" key="10">
    <source>
        <dbReference type="Proteomes" id="UP000184612"/>
    </source>
</evidence>
<evidence type="ECO:0000256" key="5">
    <source>
        <dbReference type="ARBA" id="ARBA00022723"/>
    </source>
</evidence>
<name>A0A1M7YIW1_9FIRM</name>
<dbReference type="InterPro" id="IPR047964">
    <property type="entry name" value="EFR1-like"/>
</dbReference>
<dbReference type="SUPFAM" id="SSF54862">
    <property type="entry name" value="4Fe-4S ferredoxins"/>
    <property type="match status" value="1"/>
</dbReference>
<dbReference type="PANTHER" id="PTHR24960:SF79">
    <property type="entry name" value="PHOTOSYSTEM I IRON-SULFUR CENTER"/>
    <property type="match status" value="1"/>
</dbReference>
<comment type="function">
    <text evidence="2">Ferredoxins are iron-sulfur proteins that transfer electrons in a wide variety of metabolic reactions.</text>
</comment>
<evidence type="ECO:0000256" key="1">
    <source>
        <dbReference type="ARBA" id="ARBA00001966"/>
    </source>
</evidence>
<comment type="cofactor">
    <cofactor evidence="1">
        <name>[4Fe-4S] cluster</name>
        <dbReference type="ChEBI" id="CHEBI:49883"/>
    </cofactor>
</comment>
<evidence type="ECO:0000259" key="8">
    <source>
        <dbReference type="PROSITE" id="PS51379"/>
    </source>
</evidence>
<proteinExistence type="predicted"/>
<gene>
    <name evidence="9" type="ORF">SAMN02745217_03664</name>
</gene>
<dbReference type="OrthoDB" id="9813995at2"/>
<dbReference type="PANTHER" id="PTHR24960">
    <property type="entry name" value="PHOTOSYSTEM I IRON-SULFUR CENTER-RELATED"/>
    <property type="match status" value="1"/>
</dbReference>
<dbReference type="InterPro" id="IPR050157">
    <property type="entry name" value="PSI_iron-sulfur_center"/>
</dbReference>
<evidence type="ECO:0000256" key="2">
    <source>
        <dbReference type="ARBA" id="ARBA00003532"/>
    </source>
</evidence>
<reference evidence="9 10" key="1">
    <citation type="submission" date="2016-12" db="EMBL/GenBank/DDBJ databases">
        <authorList>
            <person name="Song W.-J."/>
            <person name="Kurnit D.M."/>
        </authorList>
    </citation>
    <scope>NUCLEOTIDE SEQUENCE [LARGE SCALE GENOMIC DNA]</scope>
    <source>
        <strain evidence="9 10">DSM 12503</strain>
    </source>
</reference>
<evidence type="ECO:0000256" key="3">
    <source>
        <dbReference type="ARBA" id="ARBA00013529"/>
    </source>
</evidence>
<evidence type="ECO:0000256" key="6">
    <source>
        <dbReference type="ARBA" id="ARBA00023004"/>
    </source>
</evidence>
<keyword evidence="6" id="KW-0408">Iron</keyword>
<dbReference type="Gene3D" id="3.30.70.20">
    <property type="match status" value="1"/>
</dbReference>
<keyword evidence="5" id="KW-0479">Metal-binding</keyword>
<dbReference type="GO" id="GO:0046872">
    <property type="term" value="F:metal ion binding"/>
    <property type="evidence" value="ECO:0007669"/>
    <property type="project" value="UniProtKB-KW"/>
</dbReference>
<evidence type="ECO:0000256" key="7">
    <source>
        <dbReference type="ARBA" id="ARBA00023014"/>
    </source>
</evidence>
<keyword evidence="4" id="KW-0004">4Fe-4S</keyword>
<accession>A0A1M7YIW1</accession>
<dbReference type="SUPFAM" id="SSF52218">
    <property type="entry name" value="Flavoproteins"/>
    <property type="match status" value="1"/>
</dbReference>
<dbReference type="GO" id="GO:0051539">
    <property type="term" value="F:4 iron, 4 sulfur cluster binding"/>
    <property type="evidence" value="ECO:0007669"/>
    <property type="project" value="UniProtKB-KW"/>
</dbReference>
<dbReference type="Proteomes" id="UP000184612">
    <property type="component" value="Unassembled WGS sequence"/>
</dbReference>
<dbReference type="Pfam" id="PF12724">
    <property type="entry name" value="Flavodoxin_5"/>
    <property type="match status" value="1"/>
</dbReference>
<dbReference type="InterPro" id="IPR017900">
    <property type="entry name" value="4Fe4S_Fe_S_CS"/>
</dbReference>
<dbReference type="PROSITE" id="PS51379">
    <property type="entry name" value="4FE4S_FER_2"/>
    <property type="match status" value="2"/>
</dbReference>
<dbReference type="AlphaFoldDB" id="A0A1M7YIW1"/>
<keyword evidence="10" id="KW-1185">Reference proteome</keyword>
<dbReference type="EMBL" id="FRFD01000011">
    <property type="protein sequence ID" value="SHO52458.1"/>
    <property type="molecule type" value="Genomic_DNA"/>
</dbReference>
<dbReference type="InterPro" id="IPR017896">
    <property type="entry name" value="4Fe4S_Fe-S-bd"/>
</dbReference>
<feature type="domain" description="4Fe-4S ferredoxin-type" evidence="8">
    <location>
        <begin position="185"/>
        <end position="215"/>
    </location>
</feature>
<protein>
    <recommendedName>
        <fullName evidence="3">Ferredoxin</fullName>
    </recommendedName>
</protein>
<keyword evidence="7" id="KW-0411">Iron-sulfur</keyword>
<sequence length="269" mass="30330">MERNIIFVFSGTGNSLWVAKEIAKELQNCEIVSMGCNSEYLLSGEYCRVGFVYPVYGGGLPLKVREFVSRLDFSKSKNLYTFAVSTCGKLSRGGNSTRHLSRILKTKGTALNYGAKLDVFANYVVLYEMESAAKEIVYQSAKNLQPIIKMIKDKIDKKANIAINPVQHLSNIALSHFLPDFLPNMDKKFNVSDDCVKCGICMKVCPVNNIDFEEGGKPLFRHHCEQCVACIQNCPTKAINYKNKTQKRRRYVHPDISWKDLAALNGYTE</sequence>
<dbReference type="Pfam" id="PF13237">
    <property type="entry name" value="Fer4_10"/>
    <property type="match status" value="1"/>
</dbReference>
<dbReference type="NCBIfam" id="NF038196">
    <property type="entry name" value="ferrodoxin_EFR1"/>
    <property type="match status" value="1"/>
</dbReference>
<dbReference type="InterPro" id="IPR026816">
    <property type="entry name" value="Flavodoxin_dom"/>
</dbReference>
<feature type="domain" description="4Fe-4S ferredoxin-type" evidence="8">
    <location>
        <begin position="216"/>
        <end position="244"/>
    </location>
</feature>
<evidence type="ECO:0000256" key="4">
    <source>
        <dbReference type="ARBA" id="ARBA00022485"/>
    </source>
</evidence>
<dbReference type="RefSeq" id="WP_073590436.1">
    <property type="nucleotide sequence ID" value="NZ_FRFD01000011.1"/>
</dbReference>
<dbReference type="PROSITE" id="PS00198">
    <property type="entry name" value="4FE4S_FER_1"/>
    <property type="match status" value="2"/>
</dbReference>
<dbReference type="Gene3D" id="3.40.50.360">
    <property type="match status" value="1"/>
</dbReference>
<evidence type="ECO:0000313" key="9">
    <source>
        <dbReference type="EMBL" id="SHO52458.1"/>
    </source>
</evidence>